<dbReference type="OrthoDB" id="574299at2"/>
<dbReference type="Proteomes" id="UP000238762">
    <property type="component" value="Unassembled WGS sequence"/>
</dbReference>
<reference evidence="2 3" key="2">
    <citation type="submission" date="2018-03" db="EMBL/GenBank/DDBJ databases">
        <title>The ancient ancestry and fast evolution of plastids.</title>
        <authorList>
            <person name="Moore K.R."/>
            <person name="Magnabosco C."/>
            <person name="Momper L."/>
            <person name="Gold D.A."/>
            <person name="Bosak T."/>
            <person name="Fournier G.P."/>
        </authorList>
    </citation>
    <scope>NUCLEOTIDE SEQUENCE [LARGE SCALE GENOMIC DNA]</scope>
    <source>
        <strain evidence="2 3">CCAP 1448/3</strain>
    </source>
</reference>
<name>A0A2T1C7F8_9CYAN</name>
<dbReference type="InterPro" id="IPR029063">
    <property type="entry name" value="SAM-dependent_MTases_sf"/>
</dbReference>
<dbReference type="Gene3D" id="3.40.50.150">
    <property type="entry name" value="Vaccinia Virus protein VP39"/>
    <property type="match status" value="1"/>
</dbReference>
<keyword evidence="3" id="KW-1185">Reference proteome</keyword>
<proteinExistence type="predicted"/>
<protein>
    <recommendedName>
        <fullName evidence="1">Methyltransferase FkbM domain-containing protein</fullName>
    </recommendedName>
</protein>
<dbReference type="InterPro" id="IPR052514">
    <property type="entry name" value="SAM-dependent_MTase"/>
</dbReference>
<reference evidence="2 3" key="1">
    <citation type="submission" date="2018-02" db="EMBL/GenBank/DDBJ databases">
        <authorList>
            <person name="Cohen D.B."/>
            <person name="Kent A.D."/>
        </authorList>
    </citation>
    <scope>NUCLEOTIDE SEQUENCE [LARGE SCALE GENOMIC DNA]</scope>
    <source>
        <strain evidence="2 3">CCAP 1448/3</strain>
    </source>
</reference>
<feature type="domain" description="Methyltransferase FkbM" evidence="1">
    <location>
        <begin position="125"/>
        <end position="289"/>
    </location>
</feature>
<dbReference type="EMBL" id="PVWJ01000018">
    <property type="protein sequence ID" value="PSB04098.1"/>
    <property type="molecule type" value="Genomic_DNA"/>
</dbReference>
<accession>A0A2T1C7F8</accession>
<evidence type="ECO:0000313" key="2">
    <source>
        <dbReference type="EMBL" id="PSB04098.1"/>
    </source>
</evidence>
<comment type="caution">
    <text evidence="2">The sequence shown here is derived from an EMBL/GenBank/DDBJ whole genome shotgun (WGS) entry which is preliminary data.</text>
</comment>
<dbReference type="RefSeq" id="WP_106287657.1">
    <property type="nucleotide sequence ID" value="NZ_CAWNTC010000216.1"/>
</dbReference>
<organism evidence="2 3">
    <name type="scientific">Merismopedia glauca CCAP 1448/3</name>
    <dbReference type="NCBI Taxonomy" id="1296344"/>
    <lineage>
        <taxon>Bacteria</taxon>
        <taxon>Bacillati</taxon>
        <taxon>Cyanobacteriota</taxon>
        <taxon>Cyanophyceae</taxon>
        <taxon>Synechococcales</taxon>
        <taxon>Merismopediaceae</taxon>
        <taxon>Merismopedia</taxon>
    </lineage>
</organism>
<dbReference type="AlphaFoldDB" id="A0A2T1C7F8"/>
<dbReference type="SUPFAM" id="SSF53335">
    <property type="entry name" value="S-adenosyl-L-methionine-dependent methyltransferases"/>
    <property type="match status" value="1"/>
</dbReference>
<dbReference type="Pfam" id="PF05050">
    <property type="entry name" value="Methyltransf_21"/>
    <property type="match status" value="1"/>
</dbReference>
<gene>
    <name evidence="2" type="ORF">C7B64_05540</name>
</gene>
<dbReference type="PANTHER" id="PTHR34203">
    <property type="entry name" value="METHYLTRANSFERASE, FKBM FAMILY PROTEIN"/>
    <property type="match status" value="1"/>
</dbReference>
<evidence type="ECO:0000259" key="1">
    <source>
        <dbReference type="Pfam" id="PF05050"/>
    </source>
</evidence>
<dbReference type="NCBIfam" id="TIGR01444">
    <property type="entry name" value="fkbM_fam"/>
    <property type="match status" value="1"/>
</dbReference>
<evidence type="ECO:0000313" key="3">
    <source>
        <dbReference type="Proteomes" id="UP000238762"/>
    </source>
</evidence>
<dbReference type="InterPro" id="IPR006342">
    <property type="entry name" value="FkbM_mtfrase"/>
</dbReference>
<sequence length="320" mass="36855">MNFIPKQIRKILKNIDQTITNTYTKAGYPLLPITQHLREPLRWYYHQSPWLRHDNQLYWKPFFLNRIHSLFVVEHPDDFLVYHEQIKFRSFGSLMSTQAYYVGEIEFHLVQYVVSQICPDFVMLDVGAHHGIYTLIVAYELKKRGWKGTIHCFEPDPQNFALLSHNVRENGLEDYAILHNQAVADTIGKQQFLSSNDNSGNFLIEGSEEYIDNGKIPTQEVDVTTLDTWHNQLSHVNLIKMDIQGGEPLALKGAANIIKQYKPNIVVEAVPGWSSTPKTTQILEEYGYSIYGVTKEGKTCNLGSSEVFVSWDWVALPNHL</sequence>
<dbReference type="PANTHER" id="PTHR34203:SF15">
    <property type="entry name" value="SLL1173 PROTEIN"/>
    <property type="match status" value="1"/>
</dbReference>